<accession>A0ABQ1NYI6</accession>
<proteinExistence type="predicted"/>
<reference evidence="2" key="1">
    <citation type="journal article" date="2019" name="Int. J. Syst. Evol. Microbiol.">
        <title>The Global Catalogue of Microorganisms (GCM) 10K type strain sequencing project: providing services to taxonomists for standard genome sequencing and annotation.</title>
        <authorList>
            <consortium name="The Broad Institute Genomics Platform"/>
            <consortium name="The Broad Institute Genome Sequencing Center for Infectious Disease"/>
            <person name="Wu L."/>
            <person name="Ma J."/>
        </authorList>
    </citation>
    <scope>NUCLEOTIDE SEQUENCE [LARGE SCALE GENOMIC DNA]</scope>
    <source>
        <strain evidence="2">CGMCC 1.15480</strain>
    </source>
</reference>
<dbReference type="RefSeq" id="WP_188667506.1">
    <property type="nucleotide sequence ID" value="NZ_BMJI01000005.1"/>
</dbReference>
<organism evidence="1 2">
    <name type="scientific">Tersicoccus solisilvae</name>
    <dbReference type="NCBI Taxonomy" id="1882339"/>
    <lineage>
        <taxon>Bacteria</taxon>
        <taxon>Bacillati</taxon>
        <taxon>Actinomycetota</taxon>
        <taxon>Actinomycetes</taxon>
        <taxon>Micrococcales</taxon>
        <taxon>Micrococcaceae</taxon>
        <taxon>Tersicoccus</taxon>
    </lineage>
</organism>
<dbReference type="EMBL" id="BMJI01000005">
    <property type="protein sequence ID" value="GGC87347.1"/>
    <property type="molecule type" value="Genomic_DNA"/>
</dbReference>
<keyword evidence="2" id="KW-1185">Reference proteome</keyword>
<evidence type="ECO:0000313" key="2">
    <source>
        <dbReference type="Proteomes" id="UP000597761"/>
    </source>
</evidence>
<gene>
    <name evidence="1" type="ORF">GCM10011512_12860</name>
</gene>
<sequence>MLAHERRLIAMAKGGVILREPVVEVAKAHGRVPVAAVALALLVYPHAQLAAAGAAALGRRLD</sequence>
<comment type="caution">
    <text evidence="1">The sequence shown here is derived from an EMBL/GenBank/DDBJ whole genome shotgun (WGS) entry which is preliminary data.</text>
</comment>
<protein>
    <submittedName>
        <fullName evidence="1">Uncharacterized protein</fullName>
    </submittedName>
</protein>
<dbReference type="Proteomes" id="UP000597761">
    <property type="component" value="Unassembled WGS sequence"/>
</dbReference>
<evidence type="ECO:0000313" key="1">
    <source>
        <dbReference type="EMBL" id="GGC87347.1"/>
    </source>
</evidence>
<name>A0ABQ1NYI6_9MICC</name>